<reference evidence="1 2" key="1">
    <citation type="submission" date="2019-07" db="EMBL/GenBank/DDBJ databases">
        <title>Draft Genome Sequences of Bacteroides pyogenes Strains Isolated from the Uterus Holstein Dairy Cows with Metritis.</title>
        <authorList>
            <person name="Cunha F."/>
            <person name="Galvao K.N."/>
            <person name="Jeon S.J."/>
            <person name="Jeong K.C."/>
        </authorList>
    </citation>
    <scope>NUCLEOTIDE SEQUENCE [LARGE SCALE GENOMIC DNA]</scope>
    <source>
        <strain evidence="1 2">KG-31</strain>
    </source>
</reference>
<dbReference type="AlphaFoldDB" id="A0A5D3FQM8"/>
<dbReference type="RefSeq" id="WP_148727240.1">
    <property type="nucleotide sequence ID" value="NZ_CP197398.1"/>
</dbReference>
<name>A0A5D3FQM8_9BACE</name>
<protein>
    <submittedName>
        <fullName evidence="1">LamG domain-containing protein</fullName>
    </submittedName>
</protein>
<dbReference type="InterPro" id="IPR013320">
    <property type="entry name" value="ConA-like_dom_sf"/>
</dbReference>
<evidence type="ECO:0000313" key="2">
    <source>
        <dbReference type="Proteomes" id="UP000324383"/>
    </source>
</evidence>
<dbReference type="GO" id="GO:0005975">
    <property type="term" value="P:carbohydrate metabolic process"/>
    <property type="evidence" value="ECO:0007669"/>
    <property type="project" value="UniProtKB-ARBA"/>
</dbReference>
<dbReference type="Gene3D" id="2.60.120.200">
    <property type="match status" value="1"/>
</dbReference>
<dbReference type="Pfam" id="PF13385">
    <property type="entry name" value="Laminin_G_3"/>
    <property type="match status" value="1"/>
</dbReference>
<comment type="caution">
    <text evidence="1">The sequence shown here is derived from an EMBL/GenBank/DDBJ whole genome shotgun (WGS) entry which is preliminary data.</text>
</comment>
<dbReference type="GO" id="GO:0004553">
    <property type="term" value="F:hydrolase activity, hydrolyzing O-glycosyl compounds"/>
    <property type="evidence" value="ECO:0007669"/>
    <property type="project" value="UniProtKB-ARBA"/>
</dbReference>
<sequence>MDANSIIFQMPFDESDGALIAYDYSQNRADGSVVGAHFVTGKNGNAISFGGDDYCEVSKNIFPNMNTEFSILAWVQGRESECGSPQKMIWVLSFSGLNNFVEVPIEAKPGSWFSLAVTRRGSTFNFYVNSQLIKTVNNSGALQGISLNQDYYGGEYGFGLLDDVKIYKVALLQADLINELSSGKQQAYLLDGVDFKEYGVYVSGSDGVMNRPKMKAPATLSWDNYHGESVDLSHKFYESREITLSCFIKADSKMDFIKKITTFEQQFDKTGTNRLVIDVHPVKPLIYEVYCKDAIEISKEWSDELMVGTFKLKLVEPEPVKRVLKHIRVGESTKTCSITLTSSKYVNIYWGDGKVDYDVSGENLTITHDYDVNGDYFQVITGCIDEISSFTTNAIVVWERI</sequence>
<proteinExistence type="predicted"/>
<organism evidence="1 2">
    <name type="scientific">Bacteroides pyogenes</name>
    <dbReference type="NCBI Taxonomy" id="310300"/>
    <lineage>
        <taxon>Bacteria</taxon>
        <taxon>Pseudomonadati</taxon>
        <taxon>Bacteroidota</taxon>
        <taxon>Bacteroidia</taxon>
        <taxon>Bacteroidales</taxon>
        <taxon>Bacteroidaceae</taxon>
        <taxon>Bacteroides</taxon>
    </lineage>
</organism>
<keyword evidence="2" id="KW-1185">Reference proteome</keyword>
<accession>A0A5D3FQM8</accession>
<dbReference type="EMBL" id="VKLW01000008">
    <property type="protein sequence ID" value="TYK34331.1"/>
    <property type="molecule type" value="Genomic_DNA"/>
</dbReference>
<dbReference type="SUPFAM" id="SSF49899">
    <property type="entry name" value="Concanavalin A-like lectins/glucanases"/>
    <property type="match status" value="1"/>
</dbReference>
<evidence type="ECO:0000313" key="1">
    <source>
        <dbReference type="EMBL" id="TYK34331.1"/>
    </source>
</evidence>
<dbReference type="Proteomes" id="UP000324383">
    <property type="component" value="Unassembled WGS sequence"/>
</dbReference>
<gene>
    <name evidence="1" type="ORF">FNJ60_04900</name>
</gene>